<evidence type="ECO:0000313" key="2">
    <source>
        <dbReference type="WBParaSite" id="nRc.2.0.1.t39232-RA"/>
    </source>
</evidence>
<name>A0A915KN92_ROMCU</name>
<dbReference type="SUPFAM" id="SSF48173">
    <property type="entry name" value="Cryptochrome/photolyase FAD-binding domain"/>
    <property type="match status" value="1"/>
</dbReference>
<reference evidence="2" key="1">
    <citation type="submission" date="2022-11" db="UniProtKB">
        <authorList>
            <consortium name="WormBaseParasite"/>
        </authorList>
    </citation>
    <scope>IDENTIFICATION</scope>
</reference>
<dbReference type="AlphaFoldDB" id="A0A915KN92"/>
<dbReference type="Gene3D" id="1.25.40.80">
    <property type="match status" value="1"/>
</dbReference>
<dbReference type="InterPro" id="IPR036134">
    <property type="entry name" value="Crypto/Photolyase_FAD-like_sf"/>
</dbReference>
<accession>A0A915KN92</accession>
<proteinExistence type="predicted"/>
<keyword evidence="1" id="KW-1185">Reference proteome</keyword>
<dbReference type="Proteomes" id="UP000887565">
    <property type="component" value="Unplaced"/>
</dbReference>
<sequence length="83" mass="9529">SRCHTSFPSCCLELSPYLTNGHISPVEVVQRVRKANICEAVKNAFLNRVFILRELSINVIWFNKNYDSLFGCNLPKWALDSIK</sequence>
<evidence type="ECO:0000313" key="1">
    <source>
        <dbReference type="Proteomes" id="UP000887565"/>
    </source>
</evidence>
<dbReference type="WBParaSite" id="nRc.2.0.1.t39232-RA">
    <property type="protein sequence ID" value="nRc.2.0.1.t39232-RA"/>
    <property type="gene ID" value="nRc.2.0.1.g39232"/>
</dbReference>
<protein>
    <submittedName>
        <fullName evidence="2">Uncharacterized protein</fullName>
    </submittedName>
</protein>
<organism evidence="1 2">
    <name type="scientific">Romanomermis culicivorax</name>
    <name type="common">Nematode worm</name>
    <dbReference type="NCBI Taxonomy" id="13658"/>
    <lineage>
        <taxon>Eukaryota</taxon>
        <taxon>Metazoa</taxon>
        <taxon>Ecdysozoa</taxon>
        <taxon>Nematoda</taxon>
        <taxon>Enoplea</taxon>
        <taxon>Dorylaimia</taxon>
        <taxon>Mermithida</taxon>
        <taxon>Mermithoidea</taxon>
        <taxon>Mermithidae</taxon>
        <taxon>Romanomermis</taxon>
    </lineage>
</organism>